<dbReference type="GeneID" id="106744167"/>
<feature type="signal peptide" evidence="8">
    <location>
        <begin position="1"/>
        <end position="22"/>
    </location>
</feature>
<accession>A0A6P3X768</accession>
<dbReference type="PROSITE" id="PS00134">
    <property type="entry name" value="TRYPSIN_HIS"/>
    <property type="match status" value="1"/>
</dbReference>
<keyword evidence="4 7" id="KW-0378">Hydrolase</keyword>
<dbReference type="RefSeq" id="XP_014474148.1">
    <property type="nucleotide sequence ID" value="XM_014618662.1"/>
</dbReference>
<evidence type="ECO:0000256" key="5">
    <source>
        <dbReference type="ARBA" id="ARBA00022825"/>
    </source>
</evidence>
<evidence type="ECO:0000259" key="9">
    <source>
        <dbReference type="PROSITE" id="PS50240"/>
    </source>
</evidence>
<evidence type="ECO:0000256" key="6">
    <source>
        <dbReference type="ARBA" id="ARBA00023157"/>
    </source>
</evidence>
<dbReference type="InterPro" id="IPR050430">
    <property type="entry name" value="Peptidase_S1"/>
</dbReference>
<reference evidence="11" key="1">
    <citation type="submission" date="2025-08" db="UniProtKB">
        <authorList>
            <consortium name="RefSeq"/>
        </authorList>
    </citation>
    <scope>IDENTIFICATION</scope>
</reference>
<keyword evidence="8" id="KW-0732">Signal</keyword>
<dbReference type="PRINTS" id="PR00722">
    <property type="entry name" value="CHYMOTRYPSIN"/>
</dbReference>
<feature type="chain" id="PRO_5028205307" evidence="8">
    <location>
        <begin position="23"/>
        <end position="403"/>
    </location>
</feature>
<dbReference type="Gene3D" id="2.40.10.10">
    <property type="entry name" value="Trypsin-like serine proteases"/>
    <property type="match status" value="3"/>
</dbReference>
<dbReference type="PANTHER" id="PTHR24276">
    <property type="entry name" value="POLYSERASE-RELATED"/>
    <property type="match status" value="1"/>
</dbReference>
<dbReference type="InterPro" id="IPR033116">
    <property type="entry name" value="TRYPSIN_SER"/>
</dbReference>
<dbReference type="GO" id="GO:0005576">
    <property type="term" value="C:extracellular region"/>
    <property type="evidence" value="ECO:0007669"/>
    <property type="project" value="UniProtKB-SubCell"/>
</dbReference>
<dbReference type="GO" id="GO:0004252">
    <property type="term" value="F:serine-type endopeptidase activity"/>
    <property type="evidence" value="ECO:0007669"/>
    <property type="project" value="InterPro"/>
</dbReference>
<comment type="similarity">
    <text evidence="2">Belongs to the peptidase S1 family.</text>
</comment>
<organism evidence="10 11">
    <name type="scientific">Dinoponera quadriceps</name>
    <name type="common">South American ant</name>
    <dbReference type="NCBI Taxonomy" id="609295"/>
    <lineage>
        <taxon>Eukaryota</taxon>
        <taxon>Metazoa</taxon>
        <taxon>Ecdysozoa</taxon>
        <taxon>Arthropoda</taxon>
        <taxon>Hexapoda</taxon>
        <taxon>Insecta</taxon>
        <taxon>Pterygota</taxon>
        <taxon>Neoptera</taxon>
        <taxon>Endopterygota</taxon>
        <taxon>Hymenoptera</taxon>
        <taxon>Apocrita</taxon>
        <taxon>Aculeata</taxon>
        <taxon>Formicoidea</taxon>
        <taxon>Formicidae</taxon>
        <taxon>Ponerinae</taxon>
        <taxon>Ponerini</taxon>
        <taxon>Dinoponera</taxon>
    </lineage>
</organism>
<evidence type="ECO:0000256" key="4">
    <source>
        <dbReference type="ARBA" id="ARBA00022801"/>
    </source>
</evidence>
<evidence type="ECO:0000256" key="7">
    <source>
        <dbReference type="RuleBase" id="RU363034"/>
    </source>
</evidence>
<evidence type="ECO:0000256" key="1">
    <source>
        <dbReference type="ARBA" id="ARBA00004239"/>
    </source>
</evidence>
<gene>
    <name evidence="11" type="primary">LOC106744167</name>
</gene>
<dbReference type="Pfam" id="PF00089">
    <property type="entry name" value="Trypsin"/>
    <property type="match status" value="2"/>
</dbReference>
<dbReference type="InterPro" id="IPR043504">
    <property type="entry name" value="Peptidase_S1_PA_chymotrypsin"/>
</dbReference>
<comment type="subcellular location">
    <subcellularLocation>
        <location evidence="1">Secreted</location>
        <location evidence="1">Extracellular space</location>
    </subcellularLocation>
</comment>
<evidence type="ECO:0000313" key="10">
    <source>
        <dbReference type="Proteomes" id="UP000515204"/>
    </source>
</evidence>
<keyword evidence="6" id="KW-1015">Disulfide bond</keyword>
<protein>
    <submittedName>
        <fullName evidence="11">Trypsin-2-like</fullName>
    </submittedName>
</protein>
<evidence type="ECO:0000256" key="8">
    <source>
        <dbReference type="SAM" id="SignalP"/>
    </source>
</evidence>
<keyword evidence="5 7" id="KW-0720">Serine protease</keyword>
<dbReference type="KEGG" id="dqu:106744167"/>
<proteinExistence type="inferred from homology"/>
<feature type="domain" description="Peptidase S1" evidence="9">
    <location>
        <begin position="252"/>
        <end position="401"/>
    </location>
</feature>
<dbReference type="SUPFAM" id="SSF50494">
    <property type="entry name" value="Trypsin-like serine proteases"/>
    <property type="match status" value="2"/>
</dbReference>
<dbReference type="FunFam" id="2.40.10.10:FF:000036">
    <property type="entry name" value="Trypsin beta"/>
    <property type="match status" value="2"/>
</dbReference>
<evidence type="ECO:0000256" key="2">
    <source>
        <dbReference type="ARBA" id="ARBA00007664"/>
    </source>
</evidence>
<feature type="domain" description="Peptidase S1" evidence="9">
    <location>
        <begin position="28"/>
        <end position="251"/>
    </location>
</feature>
<dbReference type="PROSITE" id="PS50240">
    <property type="entry name" value="TRYPSIN_DOM"/>
    <property type="match status" value="2"/>
</dbReference>
<keyword evidence="3 7" id="KW-0645">Protease</keyword>
<dbReference type="PROSITE" id="PS00135">
    <property type="entry name" value="TRYPSIN_SER"/>
    <property type="match status" value="2"/>
</dbReference>
<evidence type="ECO:0000256" key="3">
    <source>
        <dbReference type="ARBA" id="ARBA00022670"/>
    </source>
</evidence>
<dbReference type="AlphaFoldDB" id="A0A6P3X768"/>
<evidence type="ECO:0000313" key="11">
    <source>
        <dbReference type="RefSeq" id="XP_014474148.1"/>
    </source>
</evidence>
<dbReference type="CDD" id="cd00190">
    <property type="entry name" value="Tryp_SPc"/>
    <property type="match status" value="1"/>
</dbReference>
<keyword evidence="10" id="KW-1185">Reference proteome</keyword>
<sequence>MVKMLKLAILLIVGVIARQAYGDAPEAIVGGNIATEGQFPYQVSLQTFRLHNCGGSIISDRHIVTAAHCVDNRFYNMFLTVVIGTHKLENGEKHSVKCIRVHPDYTGKIEDAWKNDIAVITLKEPITFSNLQNKIPLATQDYTTGSYLGITSGWGQTSVGSDPSPILKWLEVNVLSSSDCLKAHKLPPTNTKQICTLKREHGVCSGDSGGPLVINGELCGVTSWVIPCARNIPDVFTNIYYYLDFITECQSFTGNIIEDAAKDDIAVITLQKPIIFNKVQSSIPLATQDYTTGTYTAITSGWGLTDFKKNKSSPQLKWLKVNILSKSDCLNAHEGIQMNSKQICVFEKKGQGVCSGDSGGPLIVNGELCGITSWGAECASGMPDVFTNVYCYLDFIKECQKTC</sequence>
<dbReference type="InterPro" id="IPR001314">
    <property type="entry name" value="Peptidase_S1A"/>
</dbReference>
<dbReference type="InterPro" id="IPR009003">
    <property type="entry name" value="Peptidase_S1_PA"/>
</dbReference>
<dbReference type="SMART" id="SM00020">
    <property type="entry name" value="Tryp_SPc"/>
    <property type="match status" value="2"/>
</dbReference>
<dbReference type="GO" id="GO:0006508">
    <property type="term" value="P:proteolysis"/>
    <property type="evidence" value="ECO:0007669"/>
    <property type="project" value="UniProtKB-KW"/>
</dbReference>
<dbReference type="Proteomes" id="UP000515204">
    <property type="component" value="Unplaced"/>
</dbReference>
<name>A0A6P3X768_DINQU</name>
<dbReference type="PANTHER" id="PTHR24276:SF91">
    <property type="entry name" value="AT26814P-RELATED"/>
    <property type="match status" value="1"/>
</dbReference>
<dbReference type="InterPro" id="IPR018114">
    <property type="entry name" value="TRYPSIN_HIS"/>
</dbReference>
<dbReference type="InterPro" id="IPR001254">
    <property type="entry name" value="Trypsin_dom"/>
</dbReference>
<dbReference type="OrthoDB" id="60866at2759"/>
<dbReference type="FunFam" id="2.40.10.10:FF:000068">
    <property type="entry name" value="transmembrane protease serine 2"/>
    <property type="match status" value="1"/>
</dbReference>